<dbReference type="InterPro" id="IPR011990">
    <property type="entry name" value="TPR-like_helical_dom_sf"/>
</dbReference>
<dbReference type="PROSITE" id="PS51375">
    <property type="entry name" value="PPR"/>
    <property type="match status" value="1"/>
</dbReference>
<feature type="repeat" description="PPR" evidence="2">
    <location>
        <begin position="66"/>
        <end position="100"/>
    </location>
</feature>
<dbReference type="OrthoDB" id="1266874at2759"/>
<keyword evidence="1" id="KW-0677">Repeat</keyword>
<dbReference type="Gene3D" id="1.25.40.10">
    <property type="entry name" value="Tetratricopeptide repeat domain"/>
    <property type="match status" value="1"/>
</dbReference>
<dbReference type="EMBL" id="JAPFFK010000007">
    <property type="protein sequence ID" value="KAJ6754266.1"/>
    <property type="molecule type" value="Genomic_DNA"/>
</dbReference>
<gene>
    <name evidence="3" type="ORF">OIU79_026982</name>
</gene>
<sequence length="191" mass="21521">MCSNCGKLSDARILFDEIPFRNIVAWTSLITGNAQNDDAHEALMVFKEFLMKRVKEMVRRLELLVDSASMSPLLDAYIKCGEMNFTGKVFDEMAEKNVVSWNSMKTPSSSNHPVAAEEVDADGESSSTIANCVDRVRSGLLDNEIWGKENKKGTSFYFYGKIAFSSQRSIAFIFPNWQHNDAVEQLIVDRC</sequence>
<reference evidence="3" key="1">
    <citation type="submission" date="2022-11" db="EMBL/GenBank/DDBJ databases">
        <authorList>
            <person name="Hyden B.L."/>
            <person name="Feng K."/>
            <person name="Yates T."/>
            <person name="Jawdy S."/>
            <person name="Smart L.B."/>
            <person name="Muchero W."/>
        </authorList>
    </citation>
    <scope>NUCLEOTIDE SEQUENCE</scope>
    <source>
        <tissue evidence="3">Shoot tip</tissue>
    </source>
</reference>
<proteinExistence type="predicted"/>
<name>A0A9Q0VTX2_SALPP</name>
<reference evidence="3" key="2">
    <citation type="journal article" date="2023" name="Int. J. Mol. Sci.">
        <title>De Novo Assembly and Annotation of 11 Diverse Shrub Willow (Salix) Genomes Reveals Novel Gene Organization in Sex-Linked Regions.</title>
        <authorList>
            <person name="Hyden B."/>
            <person name="Feng K."/>
            <person name="Yates T.B."/>
            <person name="Jawdy S."/>
            <person name="Cereghino C."/>
            <person name="Smart L.B."/>
            <person name="Muchero W."/>
        </authorList>
    </citation>
    <scope>NUCLEOTIDE SEQUENCE</scope>
    <source>
        <tissue evidence="3">Shoot tip</tissue>
    </source>
</reference>
<dbReference type="GO" id="GO:0009451">
    <property type="term" value="P:RNA modification"/>
    <property type="evidence" value="ECO:0007669"/>
    <property type="project" value="InterPro"/>
</dbReference>
<dbReference type="PANTHER" id="PTHR47926">
    <property type="entry name" value="PENTATRICOPEPTIDE REPEAT-CONTAINING PROTEIN"/>
    <property type="match status" value="1"/>
</dbReference>
<evidence type="ECO:0000256" key="1">
    <source>
        <dbReference type="ARBA" id="ARBA00022737"/>
    </source>
</evidence>
<organism evidence="3 4">
    <name type="scientific">Salix purpurea</name>
    <name type="common">Purple osier willow</name>
    <dbReference type="NCBI Taxonomy" id="77065"/>
    <lineage>
        <taxon>Eukaryota</taxon>
        <taxon>Viridiplantae</taxon>
        <taxon>Streptophyta</taxon>
        <taxon>Embryophyta</taxon>
        <taxon>Tracheophyta</taxon>
        <taxon>Spermatophyta</taxon>
        <taxon>Magnoliopsida</taxon>
        <taxon>eudicotyledons</taxon>
        <taxon>Gunneridae</taxon>
        <taxon>Pentapetalae</taxon>
        <taxon>rosids</taxon>
        <taxon>fabids</taxon>
        <taxon>Malpighiales</taxon>
        <taxon>Salicaceae</taxon>
        <taxon>Saliceae</taxon>
        <taxon>Salix</taxon>
    </lineage>
</organism>
<evidence type="ECO:0000313" key="3">
    <source>
        <dbReference type="EMBL" id="KAJ6754266.1"/>
    </source>
</evidence>
<evidence type="ECO:0000256" key="2">
    <source>
        <dbReference type="PROSITE-ProRule" id="PRU00708"/>
    </source>
</evidence>
<evidence type="ECO:0000313" key="4">
    <source>
        <dbReference type="Proteomes" id="UP001151532"/>
    </source>
</evidence>
<dbReference type="InterPro" id="IPR002885">
    <property type="entry name" value="PPR_rpt"/>
</dbReference>
<accession>A0A9Q0VTX2</accession>
<dbReference type="GO" id="GO:0003723">
    <property type="term" value="F:RNA binding"/>
    <property type="evidence" value="ECO:0007669"/>
    <property type="project" value="InterPro"/>
</dbReference>
<comment type="caution">
    <text evidence="3">The sequence shown here is derived from an EMBL/GenBank/DDBJ whole genome shotgun (WGS) entry which is preliminary data.</text>
</comment>
<keyword evidence="4" id="KW-1185">Reference proteome</keyword>
<dbReference type="AlphaFoldDB" id="A0A9Q0VTX2"/>
<dbReference type="Proteomes" id="UP001151532">
    <property type="component" value="Chromosome 16"/>
</dbReference>
<dbReference type="InterPro" id="IPR046960">
    <property type="entry name" value="PPR_At4g14850-like_plant"/>
</dbReference>
<dbReference type="Pfam" id="PF01535">
    <property type="entry name" value="PPR"/>
    <property type="match status" value="2"/>
</dbReference>
<protein>
    <submittedName>
        <fullName evidence="3">PENTATRICOPEPTIDE REPEAT-CONTAINING PROTEIN</fullName>
    </submittedName>
</protein>